<dbReference type="GO" id="GO:0006401">
    <property type="term" value="P:RNA catabolic process"/>
    <property type="evidence" value="ECO:0007669"/>
    <property type="project" value="UniProtKB-ARBA"/>
</dbReference>
<dbReference type="Proteomes" id="UP000572377">
    <property type="component" value="Unassembled WGS sequence"/>
</dbReference>
<name>A0A849L0A4_9RHOB</name>
<dbReference type="InterPro" id="IPR001568">
    <property type="entry name" value="RNase_T2-like"/>
</dbReference>
<dbReference type="InterPro" id="IPR033130">
    <property type="entry name" value="RNase_T2_His_AS_2"/>
</dbReference>
<evidence type="ECO:0000256" key="2">
    <source>
        <dbReference type="RuleBase" id="RU004328"/>
    </source>
</evidence>
<dbReference type="Pfam" id="PF00445">
    <property type="entry name" value="Ribonuclease_T2"/>
    <property type="match status" value="1"/>
</dbReference>
<dbReference type="Gene3D" id="3.90.730.10">
    <property type="entry name" value="Ribonuclease T2-like"/>
    <property type="match status" value="1"/>
</dbReference>
<protein>
    <submittedName>
        <fullName evidence="4">Ribonuclease T2</fullName>
    </submittedName>
</protein>
<comment type="caution">
    <text evidence="4">The sequence shown here is derived from an EMBL/GenBank/DDBJ whole genome shotgun (WGS) entry which is preliminary data.</text>
</comment>
<dbReference type="PROSITE" id="PS00531">
    <property type="entry name" value="RNASE_T2_2"/>
    <property type="match status" value="1"/>
</dbReference>
<accession>A0A849L0A4</accession>
<comment type="similarity">
    <text evidence="1 2">Belongs to the RNase T2 family.</text>
</comment>
<reference evidence="4 5" key="1">
    <citation type="submission" date="2020-05" db="EMBL/GenBank/DDBJ databases">
        <title>Gimesia benthica sp. nov., a novel planctomycete isolated from a deep-sea water sample of the Northwest Indian Ocean.</title>
        <authorList>
            <person name="Wang J."/>
            <person name="Ruan C."/>
            <person name="Song L."/>
            <person name="Zhu Y."/>
            <person name="Li A."/>
            <person name="Zheng X."/>
            <person name="Wang L."/>
            <person name="Lu Z."/>
            <person name="Huang Y."/>
            <person name="Du W."/>
            <person name="Zhou Y."/>
            <person name="Huang L."/>
            <person name="Dai X."/>
        </authorList>
    </citation>
    <scope>NUCLEOTIDE SEQUENCE [LARGE SCALE GENOMIC DNA]</scope>
    <source>
        <strain evidence="4 5">YYQ-30</strain>
    </source>
</reference>
<dbReference type="GO" id="GO:0033897">
    <property type="term" value="F:ribonuclease T2 activity"/>
    <property type="evidence" value="ECO:0007669"/>
    <property type="project" value="InterPro"/>
</dbReference>
<dbReference type="SUPFAM" id="SSF55895">
    <property type="entry name" value="Ribonuclease Rh-like"/>
    <property type="match status" value="1"/>
</dbReference>
<gene>
    <name evidence="4" type="ORF">HMH01_04500</name>
</gene>
<proteinExistence type="inferred from homology"/>
<dbReference type="CDD" id="cd01062">
    <property type="entry name" value="RNase_T2_prok"/>
    <property type="match status" value="1"/>
</dbReference>
<feature type="chain" id="PRO_5032835023" evidence="3">
    <location>
        <begin position="20"/>
        <end position="211"/>
    </location>
</feature>
<dbReference type="GO" id="GO:0003723">
    <property type="term" value="F:RNA binding"/>
    <property type="evidence" value="ECO:0007669"/>
    <property type="project" value="InterPro"/>
</dbReference>
<dbReference type="RefSeq" id="WP_171322876.1">
    <property type="nucleotide sequence ID" value="NZ_JABFBC010000001.1"/>
</dbReference>
<dbReference type="EMBL" id="JABFBC010000001">
    <property type="protein sequence ID" value="NNU79696.1"/>
    <property type="molecule type" value="Genomic_DNA"/>
</dbReference>
<dbReference type="InterPro" id="IPR039378">
    <property type="entry name" value="RNase_T2_prok"/>
</dbReference>
<evidence type="ECO:0000313" key="4">
    <source>
        <dbReference type="EMBL" id="NNU79696.1"/>
    </source>
</evidence>
<dbReference type="PANTHER" id="PTHR11240:SF22">
    <property type="entry name" value="RIBONUCLEASE T2"/>
    <property type="match status" value="1"/>
</dbReference>
<evidence type="ECO:0000256" key="1">
    <source>
        <dbReference type="ARBA" id="ARBA00007469"/>
    </source>
</evidence>
<keyword evidence="5" id="KW-1185">Reference proteome</keyword>
<dbReference type="PROSITE" id="PS00530">
    <property type="entry name" value="RNASE_T2_1"/>
    <property type="match status" value="1"/>
</dbReference>
<evidence type="ECO:0000313" key="5">
    <source>
        <dbReference type="Proteomes" id="UP000572377"/>
    </source>
</evidence>
<dbReference type="InterPro" id="IPR018188">
    <property type="entry name" value="RNase_T2_His_AS_1"/>
</dbReference>
<dbReference type="InterPro" id="IPR036430">
    <property type="entry name" value="RNase_T2-like_sf"/>
</dbReference>
<organism evidence="4 5">
    <name type="scientific">Halovulum dunhuangense</name>
    <dbReference type="NCBI Taxonomy" id="1505036"/>
    <lineage>
        <taxon>Bacteria</taxon>
        <taxon>Pseudomonadati</taxon>
        <taxon>Pseudomonadota</taxon>
        <taxon>Alphaproteobacteria</taxon>
        <taxon>Rhodobacterales</taxon>
        <taxon>Paracoccaceae</taxon>
        <taxon>Halovulum</taxon>
    </lineage>
</organism>
<dbReference type="AlphaFoldDB" id="A0A849L0A4"/>
<feature type="signal peptide" evidence="3">
    <location>
        <begin position="1"/>
        <end position="19"/>
    </location>
</feature>
<dbReference type="PANTHER" id="PTHR11240">
    <property type="entry name" value="RIBONUCLEASE T2"/>
    <property type="match status" value="1"/>
</dbReference>
<evidence type="ECO:0000256" key="3">
    <source>
        <dbReference type="SAM" id="SignalP"/>
    </source>
</evidence>
<sequence length="211" mass="23079">MRATFIALALLFGATGTTAQDRAGDFAYYVLALSWSPAWCAAEGDGRDAAQCDPGRGHGFTLHGLWPQHERGWPEFCRSAARNPSRAETGAMADIMGSGGLAWYQWQKHGRCTGLDARAYFDASRTAYEAVALPEVFERLPRRITAPPEVVEEAFLEANPQLSPDGVTVTCRDGLLREVRICLTRDLGPRDCAADVRRDCSAPRVAVPPIR</sequence>
<keyword evidence="3" id="KW-0732">Signal</keyword>